<reference evidence="2 3" key="1">
    <citation type="submission" date="2017-09" db="EMBL/GenBank/DDBJ databases">
        <title>Sphingomonas spermidinifaciens 9NM-10, whole genome shotgun sequence.</title>
        <authorList>
            <person name="Feng G."/>
            <person name="Zhu H."/>
        </authorList>
    </citation>
    <scope>NUCLEOTIDE SEQUENCE [LARGE SCALE GENOMIC DNA]</scope>
    <source>
        <strain evidence="2 3">9NM-10</strain>
    </source>
</reference>
<dbReference type="Proteomes" id="UP000218366">
    <property type="component" value="Unassembled WGS sequence"/>
</dbReference>
<feature type="transmembrane region" description="Helical" evidence="1">
    <location>
        <begin position="118"/>
        <end position="137"/>
    </location>
</feature>
<sequence>MAAYIRQAPPRWLVLVAFLLLLFGAAGLFAFYRDATMNETRLATMSEFDRNFFVSRPGWFIWVYGAAVWAGFFGALALMLRRRVARPLYIVSLIAVVVQFGWVFAVTDLIAAKGAATVLPFPLVILGVTLLGVWLSTRGIRRGWLR</sequence>
<dbReference type="EMBL" id="NWMW01000002">
    <property type="protein sequence ID" value="PCD02597.1"/>
    <property type="molecule type" value="Genomic_DNA"/>
</dbReference>
<dbReference type="OrthoDB" id="7507670at2"/>
<evidence type="ECO:0008006" key="4">
    <source>
        <dbReference type="Google" id="ProtNLM"/>
    </source>
</evidence>
<evidence type="ECO:0000313" key="3">
    <source>
        <dbReference type="Proteomes" id="UP000218366"/>
    </source>
</evidence>
<feature type="transmembrane region" description="Helical" evidence="1">
    <location>
        <begin position="59"/>
        <end position="80"/>
    </location>
</feature>
<keyword evidence="3" id="KW-1185">Reference proteome</keyword>
<protein>
    <recommendedName>
        <fullName evidence="4">Sugar transporter</fullName>
    </recommendedName>
</protein>
<gene>
    <name evidence="2" type="ORF">COC42_14445</name>
</gene>
<dbReference type="AlphaFoldDB" id="A0A2A4B3H5"/>
<evidence type="ECO:0000313" key="2">
    <source>
        <dbReference type="EMBL" id="PCD02597.1"/>
    </source>
</evidence>
<keyword evidence="1" id="KW-0812">Transmembrane</keyword>
<name>A0A2A4B3H5_9SPHN</name>
<comment type="caution">
    <text evidence="2">The sequence shown here is derived from an EMBL/GenBank/DDBJ whole genome shotgun (WGS) entry which is preliminary data.</text>
</comment>
<feature type="transmembrane region" description="Helical" evidence="1">
    <location>
        <begin position="87"/>
        <end position="106"/>
    </location>
</feature>
<keyword evidence="1" id="KW-1133">Transmembrane helix</keyword>
<accession>A0A2A4B3H5</accession>
<organism evidence="2 3">
    <name type="scientific">Sphingomonas spermidinifaciens</name>
    <dbReference type="NCBI Taxonomy" id="1141889"/>
    <lineage>
        <taxon>Bacteria</taxon>
        <taxon>Pseudomonadati</taxon>
        <taxon>Pseudomonadota</taxon>
        <taxon>Alphaproteobacteria</taxon>
        <taxon>Sphingomonadales</taxon>
        <taxon>Sphingomonadaceae</taxon>
        <taxon>Sphingomonas</taxon>
    </lineage>
</organism>
<evidence type="ECO:0000256" key="1">
    <source>
        <dbReference type="SAM" id="Phobius"/>
    </source>
</evidence>
<dbReference type="RefSeq" id="WP_096343974.1">
    <property type="nucleotide sequence ID" value="NZ_NWMW01000002.1"/>
</dbReference>
<keyword evidence="1" id="KW-0472">Membrane</keyword>
<feature type="transmembrane region" description="Helical" evidence="1">
    <location>
        <begin position="12"/>
        <end position="32"/>
    </location>
</feature>
<proteinExistence type="predicted"/>